<dbReference type="SUPFAM" id="SSF144091">
    <property type="entry name" value="Rhomboid-like"/>
    <property type="match status" value="1"/>
</dbReference>
<protein>
    <recommendedName>
        <fullName evidence="10">Rhomboid-type serine protease</fullName>
        <ecNumber evidence="10">3.4.21.105</ecNumber>
    </recommendedName>
</protein>
<evidence type="ECO:0000256" key="3">
    <source>
        <dbReference type="ARBA" id="ARBA00009045"/>
    </source>
</evidence>
<evidence type="ECO:0000313" key="14">
    <source>
        <dbReference type="Proteomes" id="UP000603453"/>
    </source>
</evidence>
<comment type="caution">
    <text evidence="13">The sequence shown here is derived from an EMBL/GenBank/DDBJ whole genome shotgun (WGS) entry which is preliminary data.</text>
</comment>
<evidence type="ECO:0000256" key="1">
    <source>
        <dbReference type="ARBA" id="ARBA00000156"/>
    </source>
</evidence>
<comment type="catalytic activity">
    <reaction evidence="1 10">
        <text>Cleaves type-1 transmembrane domains using a catalytic dyad composed of serine and histidine that are contributed by different transmembrane domains.</text>
        <dbReference type="EC" id="3.4.21.105"/>
    </reaction>
</comment>
<keyword evidence="9 10" id="KW-0472">Membrane</keyword>
<dbReference type="GO" id="GO:0004252">
    <property type="term" value="F:serine-type endopeptidase activity"/>
    <property type="evidence" value="ECO:0007669"/>
    <property type="project" value="InterPro"/>
</dbReference>
<comment type="subcellular location">
    <subcellularLocation>
        <location evidence="2 10">Membrane</location>
        <topology evidence="2 10">Multi-pass membrane protein</topology>
    </subcellularLocation>
</comment>
<dbReference type="Pfam" id="PF01694">
    <property type="entry name" value="Rhomboid"/>
    <property type="match status" value="1"/>
</dbReference>
<name>A0A8H7RN01_9FUNG</name>
<evidence type="ECO:0000256" key="2">
    <source>
        <dbReference type="ARBA" id="ARBA00004141"/>
    </source>
</evidence>
<dbReference type="Gene3D" id="1.20.1540.10">
    <property type="entry name" value="Rhomboid-like"/>
    <property type="match status" value="1"/>
</dbReference>
<dbReference type="InterPro" id="IPR002610">
    <property type="entry name" value="Peptidase_S54_rhomboid-like"/>
</dbReference>
<reference evidence="13" key="1">
    <citation type="submission" date="2020-12" db="EMBL/GenBank/DDBJ databases">
        <title>Metabolic potential, ecology and presence of endohyphal bacteria is reflected in genomic diversity of Mucoromycotina.</title>
        <authorList>
            <person name="Muszewska A."/>
            <person name="Okrasinska A."/>
            <person name="Steczkiewicz K."/>
            <person name="Drgas O."/>
            <person name="Orlowska M."/>
            <person name="Perlinska-Lenart U."/>
            <person name="Aleksandrzak-Piekarczyk T."/>
            <person name="Szatraj K."/>
            <person name="Zielenkiewicz U."/>
            <person name="Pilsyk S."/>
            <person name="Malc E."/>
            <person name="Mieczkowski P."/>
            <person name="Kruszewska J.S."/>
            <person name="Biernat P."/>
            <person name="Pawlowska J."/>
        </authorList>
    </citation>
    <scope>NUCLEOTIDE SEQUENCE</scope>
    <source>
        <strain evidence="13">WA0000017839</strain>
    </source>
</reference>
<organism evidence="13 14">
    <name type="scientific">Mucor saturninus</name>
    <dbReference type="NCBI Taxonomy" id="64648"/>
    <lineage>
        <taxon>Eukaryota</taxon>
        <taxon>Fungi</taxon>
        <taxon>Fungi incertae sedis</taxon>
        <taxon>Mucoromycota</taxon>
        <taxon>Mucoromycotina</taxon>
        <taxon>Mucoromycetes</taxon>
        <taxon>Mucorales</taxon>
        <taxon>Mucorineae</taxon>
        <taxon>Mucoraceae</taxon>
        <taxon>Mucor</taxon>
    </lineage>
</organism>
<evidence type="ECO:0000256" key="9">
    <source>
        <dbReference type="ARBA" id="ARBA00023136"/>
    </source>
</evidence>
<dbReference type="InterPro" id="IPR035952">
    <property type="entry name" value="Rhomboid-like_sf"/>
</dbReference>
<dbReference type="InterPro" id="IPR022764">
    <property type="entry name" value="Peptidase_S54_rhomboid_dom"/>
</dbReference>
<feature type="transmembrane region" description="Helical" evidence="10">
    <location>
        <begin position="218"/>
        <end position="236"/>
    </location>
</feature>
<evidence type="ECO:0000256" key="7">
    <source>
        <dbReference type="ARBA" id="ARBA00022825"/>
    </source>
</evidence>
<evidence type="ECO:0000256" key="4">
    <source>
        <dbReference type="ARBA" id="ARBA00022670"/>
    </source>
</evidence>
<keyword evidence="4 10" id="KW-0645">Protease</keyword>
<evidence type="ECO:0000313" key="13">
    <source>
        <dbReference type="EMBL" id="KAG2213949.1"/>
    </source>
</evidence>
<keyword evidence="14" id="KW-1185">Reference proteome</keyword>
<feature type="transmembrane region" description="Helical" evidence="10">
    <location>
        <begin position="461"/>
        <end position="486"/>
    </location>
</feature>
<dbReference type="EMBL" id="JAEPRD010000002">
    <property type="protein sequence ID" value="KAG2213949.1"/>
    <property type="molecule type" value="Genomic_DNA"/>
</dbReference>
<evidence type="ECO:0000256" key="8">
    <source>
        <dbReference type="ARBA" id="ARBA00022989"/>
    </source>
</evidence>
<dbReference type="Proteomes" id="UP000603453">
    <property type="component" value="Unassembled WGS sequence"/>
</dbReference>
<feature type="transmembrane region" description="Helical" evidence="10">
    <location>
        <begin position="432"/>
        <end position="449"/>
    </location>
</feature>
<evidence type="ECO:0000256" key="5">
    <source>
        <dbReference type="ARBA" id="ARBA00022692"/>
    </source>
</evidence>
<feature type="region of interest" description="Disordered" evidence="11">
    <location>
        <begin position="1"/>
        <end position="33"/>
    </location>
</feature>
<comment type="function">
    <text evidence="10">Serine protease involved in intramembrane proteolysis.</text>
</comment>
<keyword evidence="5 10" id="KW-0812">Transmembrane</keyword>
<sequence length="512" mass="56651">MSEQPRTTPDHNPFRENDGGLTSPNLNVDSPHVGFADRSPSIIPTPVYDDTSSFISSPMHSPAISSAATATAISPSPLSNQIDHNPAYESKIEVGNDNVYGPTFQDDDTSKIPSGLNRGDFVPLKENDDEFQLFETSDQNKLLFQPHHPPPEQTRVDIFMNKLKGYQKPTDMEQGNTSAIPSNANRGFKRNDEDIVRHMPNQRGLLYKQFFGSTKYPIFTWVTSFIMLGVFIYELIRNHQLSGSWIQTSPFNPMVGPNYMALVNMGSKFVPCMRETTQYPSTTLFGNCYQSAESTCTAEEACGFGGFGTTPNQSFRFFISIFLHAGVVHILINLLTHLQLGGEIERKLGLIRYMILYFVSGIWGSILSGVLSGITTSSMGCSGSLFGLVGFQVTDLLIHWKEIRRPGRELVVLLFSALFALVLGLFPGIDNFAHIGGLVMGLLFGVILTPSPSNASRKAIIVGWVARIVCLVMFLVLYIVFLRIFYTSSDLSAVCPGCKYLSCLPIKDWCDV</sequence>
<comment type="similarity">
    <text evidence="3 10">Belongs to the peptidase S54 family.</text>
</comment>
<dbReference type="GO" id="GO:0006508">
    <property type="term" value="P:proteolysis"/>
    <property type="evidence" value="ECO:0007669"/>
    <property type="project" value="UniProtKB-KW"/>
</dbReference>
<evidence type="ECO:0000256" key="11">
    <source>
        <dbReference type="SAM" id="MobiDB-lite"/>
    </source>
</evidence>
<dbReference type="AlphaFoldDB" id="A0A8H7RN01"/>
<gene>
    <name evidence="13" type="ORF">INT47_001218</name>
</gene>
<keyword evidence="8 10" id="KW-1133">Transmembrane helix</keyword>
<evidence type="ECO:0000256" key="10">
    <source>
        <dbReference type="RuleBase" id="RU362115"/>
    </source>
</evidence>
<dbReference type="PANTHER" id="PTHR22936">
    <property type="entry name" value="RHOMBOID-RELATED"/>
    <property type="match status" value="1"/>
</dbReference>
<evidence type="ECO:0000256" key="6">
    <source>
        <dbReference type="ARBA" id="ARBA00022801"/>
    </source>
</evidence>
<feature type="domain" description="Peptidase S54 rhomboid" evidence="12">
    <location>
        <begin position="312"/>
        <end position="449"/>
    </location>
</feature>
<accession>A0A8H7RN01</accession>
<feature type="compositionally biased region" description="Basic and acidic residues" evidence="11">
    <location>
        <begin position="8"/>
        <end position="18"/>
    </location>
</feature>
<dbReference type="EC" id="3.4.21.105" evidence="10"/>
<keyword evidence="7 10" id="KW-0720">Serine protease</keyword>
<dbReference type="PANTHER" id="PTHR22936:SF69">
    <property type="entry name" value="RHOMBOID-LIKE PROTEIN"/>
    <property type="match status" value="1"/>
</dbReference>
<dbReference type="GO" id="GO:0016020">
    <property type="term" value="C:membrane"/>
    <property type="evidence" value="ECO:0007669"/>
    <property type="project" value="UniProtKB-SubCell"/>
</dbReference>
<feature type="transmembrane region" description="Helical" evidence="10">
    <location>
        <begin position="410"/>
        <end position="426"/>
    </location>
</feature>
<comment type="caution">
    <text evidence="10">Lacks conserved residue(s) required for the propagation of feature annotation.</text>
</comment>
<dbReference type="OrthoDB" id="2146116at2759"/>
<feature type="transmembrane region" description="Helical" evidence="10">
    <location>
        <begin position="350"/>
        <end position="371"/>
    </location>
</feature>
<proteinExistence type="inferred from homology"/>
<keyword evidence="6 10" id="KW-0378">Hydrolase</keyword>
<evidence type="ECO:0000259" key="12">
    <source>
        <dbReference type="Pfam" id="PF01694"/>
    </source>
</evidence>
<feature type="transmembrane region" description="Helical" evidence="10">
    <location>
        <begin position="317"/>
        <end position="338"/>
    </location>
</feature>